<accession>A0A0E9XPP7</accession>
<dbReference type="AlphaFoldDB" id="A0A0E9XPP7"/>
<reference evidence="1" key="2">
    <citation type="journal article" date="2015" name="Fish Shellfish Immunol.">
        <title>Early steps in the European eel (Anguilla anguilla)-Vibrio vulnificus interaction in the gills: Role of the RtxA13 toxin.</title>
        <authorList>
            <person name="Callol A."/>
            <person name="Pajuelo D."/>
            <person name="Ebbesson L."/>
            <person name="Teles M."/>
            <person name="MacKenzie S."/>
            <person name="Amaro C."/>
        </authorList>
    </citation>
    <scope>NUCLEOTIDE SEQUENCE</scope>
</reference>
<proteinExistence type="predicted"/>
<organism evidence="1">
    <name type="scientific">Anguilla anguilla</name>
    <name type="common">European freshwater eel</name>
    <name type="synonym">Muraena anguilla</name>
    <dbReference type="NCBI Taxonomy" id="7936"/>
    <lineage>
        <taxon>Eukaryota</taxon>
        <taxon>Metazoa</taxon>
        <taxon>Chordata</taxon>
        <taxon>Craniata</taxon>
        <taxon>Vertebrata</taxon>
        <taxon>Euteleostomi</taxon>
        <taxon>Actinopterygii</taxon>
        <taxon>Neopterygii</taxon>
        <taxon>Teleostei</taxon>
        <taxon>Anguilliformes</taxon>
        <taxon>Anguillidae</taxon>
        <taxon>Anguilla</taxon>
    </lineage>
</organism>
<reference evidence="1" key="1">
    <citation type="submission" date="2014-11" db="EMBL/GenBank/DDBJ databases">
        <authorList>
            <person name="Amaro Gonzalez C."/>
        </authorList>
    </citation>
    <scope>NUCLEOTIDE SEQUENCE</scope>
</reference>
<name>A0A0E9XPP7_ANGAN</name>
<dbReference type="EMBL" id="GBXM01004894">
    <property type="protein sequence ID" value="JAI03684.1"/>
    <property type="molecule type" value="Transcribed_RNA"/>
</dbReference>
<evidence type="ECO:0000313" key="1">
    <source>
        <dbReference type="EMBL" id="JAI03684.1"/>
    </source>
</evidence>
<protein>
    <submittedName>
        <fullName evidence="1">Uncharacterized protein</fullName>
    </submittedName>
</protein>
<sequence length="20" mass="2343">MKNNAIVRNMINTEVLLQLK</sequence>